<dbReference type="VEuPathDB" id="FungiDB:PPTG_20313"/>
<protein>
    <submittedName>
        <fullName evidence="1">Uncharacterized protein</fullName>
    </submittedName>
</protein>
<sequence length="138" mass="16211">MWTLYKWGNIAHLSNNTNNRLESAWGALKEILKPEMELDECVETLHFLQSTAELEYSSQFNVLGSRRYRGADEMQLHFAAFVSPYVFEIIRTEYDLFKSGTLSYEARWIQDELVHLKSSKTKQEYSVNILTYVCSCFF</sequence>
<dbReference type="PANTHER" id="PTHR31569:SF4">
    <property type="entry name" value="SWIM-TYPE DOMAIN-CONTAINING PROTEIN"/>
    <property type="match status" value="1"/>
</dbReference>
<organism evidence="1">
    <name type="scientific">Phytophthora nicotianae</name>
    <name type="common">Potato buckeye rot agent</name>
    <name type="synonym">Phytophthora parasitica</name>
    <dbReference type="NCBI Taxonomy" id="4792"/>
    <lineage>
        <taxon>Eukaryota</taxon>
        <taxon>Sar</taxon>
        <taxon>Stramenopiles</taxon>
        <taxon>Oomycota</taxon>
        <taxon>Peronosporomycetes</taxon>
        <taxon>Peronosporales</taxon>
        <taxon>Peronosporaceae</taxon>
        <taxon>Phytophthora</taxon>
    </lineage>
</organism>
<accession>W2JX00</accession>
<reference evidence="1" key="1">
    <citation type="submission" date="2013-11" db="EMBL/GenBank/DDBJ databases">
        <title>The Genome Sequence of Phytophthora parasitica CHvinca01.</title>
        <authorList>
            <consortium name="The Broad Institute Genomics Platform"/>
            <person name="Russ C."/>
            <person name="Tyler B."/>
            <person name="Panabieres F."/>
            <person name="Shan W."/>
            <person name="Tripathy S."/>
            <person name="Grunwald N."/>
            <person name="Machado M."/>
            <person name="Johnson C.S."/>
            <person name="Arredondo F."/>
            <person name="Hong C."/>
            <person name="Coffey M."/>
            <person name="Young S.K."/>
            <person name="Zeng Q."/>
            <person name="Gargeya S."/>
            <person name="Fitzgerald M."/>
            <person name="Abouelleil A."/>
            <person name="Alvarado L."/>
            <person name="Chapman S.B."/>
            <person name="Gainer-Dewar J."/>
            <person name="Goldberg J."/>
            <person name="Griggs A."/>
            <person name="Gujja S."/>
            <person name="Hansen M."/>
            <person name="Howarth C."/>
            <person name="Imamovic A."/>
            <person name="Ireland A."/>
            <person name="Larimer J."/>
            <person name="McCowan C."/>
            <person name="Murphy C."/>
            <person name="Pearson M."/>
            <person name="Poon T.W."/>
            <person name="Priest M."/>
            <person name="Roberts A."/>
            <person name="Saif S."/>
            <person name="Shea T."/>
            <person name="Sykes S."/>
            <person name="Wortman J."/>
            <person name="Nusbaum C."/>
            <person name="Birren B."/>
        </authorList>
    </citation>
    <scope>NUCLEOTIDE SEQUENCE [LARGE SCALE GENOMIC DNA]</scope>
    <source>
        <strain evidence="1">CHvinca01</strain>
    </source>
</reference>
<gene>
    <name evidence="1" type="ORF">L917_21598</name>
</gene>
<proteinExistence type="predicted"/>
<dbReference type="AlphaFoldDB" id="W2JX00"/>
<name>W2JX00_PHYNI</name>
<dbReference type="PANTHER" id="PTHR31569">
    <property type="entry name" value="SWIM-TYPE DOMAIN-CONTAINING PROTEIN"/>
    <property type="match status" value="1"/>
</dbReference>
<dbReference type="InterPro" id="IPR052579">
    <property type="entry name" value="Zinc_finger_SWIM"/>
</dbReference>
<evidence type="ECO:0000313" key="1">
    <source>
        <dbReference type="EMBL" id="ETL77461.1"/>
    </source>
</evidence>
<dbReference type="Proteomes" id="UP000054423">
    <property type="component" value="Unassembled WGS sequence"/>
</dbReference>
<dbReference type="OrthoDB" id="123348at2759"/>
<dbReference type="EMBL" id="KI683658">
    <property type="protein sequence ID" value="ETL77461.1"/>
    <property type="molecule type" value="Genomic_DNA"/>
</dbReference>